<comment type="similarity">
    <text evidence="1">Belongs to the histidine acid phosphatase family.</text>
</comment>
<evidence type="ECO:0000256" key="2">
    <source>
        <dbReference type="ARBA" id="ARBA00022801"/>
    </source>
</evidence>
<evidence type="ECO:0000313" key="3">
    <source>
        <dbReference type="EMBL" id="CAI9970136.1"/>
    </source>
</evidence>
<proteinExistence type="inferred from homology"/>
<comment type="caution">
    <text evidence="3">The sequence shown here is derived from an EMBL/GenBank/DDBJ whole genome shotgun (WGS) entry which is preliminary data.</text>
</comment>
<dbReference type="InterPro" id="IPR033379">
    <property type="entry name" value="Acid_Pase_AS"/>
</dbReference>
<dbReference type="PANTHER" id="PTHR11567">
    <property type="entry name" value="ACID PHOSPHATASE-RELATED"/>
    <property type="match status" value="1"/>
</dbReference>
<evidence type="ECO:0000313" key="5">
    <source>
        <dbReference type="Proteomes" id="UP001642409"/>
    </source>
</evidence>
<dbReference type="SUPFAM" id="SSF53254">
    <property type="entry name" value="Phosphoglycerate mutase-like"/>
    <property type="match status" value="1"/>
</dbReference>
<protein>
    <submittedName>
        <fullName evidence="3">Acid phosphatase</fullName>
    </submittedName>
    <submittedName>
        <fullName evidence="4">Acid_phosphatase</fullName>
    </submittedName>
</protein>
<evidence type="ECO:0000256" key="1">
    <source>
        <dbReference type="ARBA" id="ARBA00005375"/>
    </source>
</evidence>
<dbReference type="InterPro" id="IPR000560">
    <property type="entry name" value="His_Pase_clade-2"/>
</dbReference>
<dbReference type="InterPro" id="IPR050645">
    <property type="entry name" value="Histidine_acid_phosphatase"/>
</dbReference>
<reference evidence="4 5" key="2">
    <citation type="submission" date="2024-07" db="EMBL/GenBank/DDBJ databases">
        <authorList>
            <person name="Akdeniz Z."/>
        </authorList>
    </citation>
    <scope>NUCLEOTIDE SEQUENCE [LARGE SCALE GENOMIC DNA]</scope>
</reference>
<dbReference type="Gene3D" id="3.40.50.1240">
    <property type="entry name" value="Phosphoglycerate mutase-like"/>
    <property type="match status" value="1"/>
</dbReference>
<accession>A0AA86UZ22</accession>
<dbReference type="GO" id="GO:0016791">
    <property type="term" value="F:phosphatase activity"/>
    <property type="evidence" value="ECO:0007669"/>
    <property type="project" value="TreeGrafter"/>
</dbReference>
<organism evidence="3">
    <name type="scientific">Hexamita inflata</name>
    <dbReference type="NCBI Taxonomy" id="28002"/>
    <lineage>
        <taxon>Eukaryota</taxon>
        <taxon>Metamonada</taxon>
        <taxon>Diplomonadida</taxon>
        <taxon>Hexamitidae</taxon>
        <taxon>Hexamitinae</taxon>
        <taxon>Hexamita</taxon>
    </lineage>
</organism>
<keyword evidence="2" id="KW-0378">Hydrolase</keyword>
<evidence type="ECO:0000313" key="4">
    <source>
        <dbReference type="EMBL" id="CAL6009770.1"/>
    </source>
</evidence>
<dbReference type="EMBL" id="CAXDID020000060">
    <property type="protein sequence ID" value="CAL6009770.1"/>
    <property type="molecule type" value="Genomic_DNA"/>
</dbReference>
<dbReference type="AlphaFoldDB" id="A0AA86UZ22"/>
<dbReference type="PANTHER" id="PTHR11567:SF110">
    <property type="entry name" value="2-PHOSPHOXYLOSE PHOSPHATASE 1"/>
    <property type="match status" value="1"/>
</dbReference>
<dbReference type="InterPro" id="IPR029033">
    <property type="entry name" value="His_PPase_superfam"/>
</dbReference>
<dbReference type="Proteomes" id="UP001642409">
    <property type="component" value="Unassembled WGS sequence"/>
</dbReference>
<dbReference type="Pfam" id="PF00328">
    <property type="entry name" value="His_Phos_2"/>
    <property type="match status" value="1"/>
</dbReference>
<keyword evidence="5" id="KW-1185">Reference proteome</keyword>
<reference evidence="3" key="1">
    <citation type="submission" date="2023-06" db="EMBL/GenBank/DDBJ databases">
        <authorList>
            <person name="Kurt Z."/>
        </authorList>
    </citation>
    <scope>NUCLEOTIDE SEQUENCE</scope>
</reference>
<gene>
    <name evidence="4" type="ORF">HINF_LOCUS21761</name>
    <name evidence="3" type="ORF">HINF_LOCUS57781</name>
</gene>
<sequence>MNILSPLQTLFVFSLSESLKQAFVMTRHGIRTPLKPFPRDPGFWSCNSHHVLNFQHNSAPLRPTSGLRLHFDVKNAHPGSCFSGQLADNGYQQHLDLSNLWQKLYSNIGHTPSIRSTAVHRVRLSLNGQMNNFGQFVNNAQIAVQALDSAVVPDNCSWDTQYKAYTVQHMDYYQQELDVVRELINWKDVTWQTLGDNFKARKAMNVEFPIELSNEQVQMAIDIENETFRRRYYTNTDEELRNKYLKLTIGPYMEDLIYLLQTKKFHITSAHDTSVGPLAGVLIEVDQTQGQCLFASFLNVEVWEIDGKDMIKIKFRNGSDGEGAYHIQKACGKITCTKDEFLAHINKFKVSVREREQMCNEQFVA</sequence>
<dbReference type="PROSITE" id="PS00616">
    <property type="entry name" value="HIS_ACID_PHOSPHAT_1"/>
    <property type="match status" value="1"/>
</dbReference>
<dbReference type="EMBL" id="CATOUU010001068">
    <property type="protein sequence ID" value="CAI9970136.1"/>
    <property type="molecule type" value="Genomic_DNA"/>
</dbReference>
<name>A0AA86UZ22_9EUKA</name>